<dbReference type="InterPro" id="IPR030995">
    <property type="entry name" value="SoxZ"/>
</dbReference>
<dbReference type="NCBIfam" id="TIGR04490">
    <property type="entry name" value="SoxZ_true"/>
    <property type="match status" value="1"/>
</dbReference>
<name>A0A4D7B3G3_9HYPH</name>
<proteinExistence type="predicted"/>
<dbReference type="OrthoDB" id="9795530at2"/>
<dbReference type="Pfam" id="PF08770">
    <property type="entry name" value="SoxZ"/>
    <property type="match status" value="1"/>
</dbReference>
<sequence>MAALLNVPTSAKAGEIIEIKTLISHPMHTGYNRDDNGQPVPRDIIRLFTCRYDGAEVFRMELTQAIASNPFIVFSTIATASGPFLFEWTDDKGQVWRETATITVA</sequence>
<organism evidence="2 3">
    <name type="scientific">Phreatobacter stygius</name>
    <dbReference type="NCBI Taxonomy" id="1940610"/>
    <lineage>
        <taxon>Bacteria</taxon>
        <taxon>Pseudomonadati</taxon>
        <taxon>Pseudomonadota</taxon>
        <taxon>Alphaproteobacteria</taxon>
        <taxon>Hyphomicrobiales</taxon>
        <taxon>Phreatobacteraceae</taxon>
        <taxon>Phreatobacter</taxon>
    </lineage>
</organism>
<dbReference type="RefSeq" id="WP_136959602.1">
    <property type="nucleotide sequence ID" value="NZ_CP039690.1"/>
</dbReference>
<evidence type="ECO:0000259" key="1">
    <source>
        <dbReference type="Pfam" id="PF08770"/>
    </source>
</evidence>
<dbReference type="SUPFAM" id="SSF81296">
    <property type="entry name" value="E set domains"/>
    <property type="match status" value="1"/>
</dbReference>
<gene>
    <name evidence="2" type="primary">soxZ</name>
    <name evidence="2" type="ORF">E8M01_07745</name>
</gene>
<reference evidence="2 3" key="1">
    <citation type="submission" date="2019-04" db="EMBL/GenBank/DDBJ databases">
        <title>Phreatobacter aquaticus sp. nov.</title>
        <authorList>
            <person name="Choi A."/>
        </authorList>
    </citation>
    <scope>NUCLEOTIDE SEQUENCE [LARGE SCALE GENOMIC DNA]</scope>
    <source>
        <strain evidence="2 3">KCTC 52518</strain>
    </source>
</reference>
<feature type="domain" description="Sulphur oxidation protein SoxZ" evidence="1">
    <location>
        <begin position="9"/>
        <end position="100"/>
    </location>
</feature>
<evidence type="ECO:0000313" key="3">
    <source>
        <dbReference type="Proteomes" id="UP000298781"/>
    </source>
</evidence>
<keyword evidence="3" id="KW-1185">Reference proteome</keyword>
<dbReference type="Proteomes" id="UP000298781">
    <property type="component" value="Chromosome"/>
</dbReference>
<accession>A0A4D7B3G3</accession>
<dbReference type="Gene3D" id="2.60.40.10">
    <property type="entry name" value="Immunoglobulins"/>
    <property type="match status" value="1"/>
</dbReference>
<dbReference type="EMBL" id="CP039690">
    <property type="protein sequence ID" value="QCI64146.1"/>
    <property type="molecule type" value="Genomic_DNA"/>
</dbReference>
<protein>
    <submittedName>
        <fullName evidence="2">Thiosulfate oxidation carrier complex protein SoxZ</fullName>
    </submittedName>
</protein>
<dbReference type="KEGG" id="pstg:E8M01_07745"/>
<dbReference type="AlphaFoldDB" id="A0A4D7B3G3"/>
<dbReference type="InterPro" id="IPR013783">
    <property type="entry name" value="Ig-like_fold"/>
</dbReference>
<dbReference type="InterPro" id="IPR014880">
    <property type="entry name" value="SoxZ_dom"/>
</dbReference>
<dbReference type="InterPro" id="IPR014756">
    <property type="entry name" value="Ig_E-set"/>
</dbReference>
<evidence type="ECO:0000313" key="2">
    <source>
        <dbReference type="EMBL" id="QCI64146.1"/>
    </source>
</evidence>